<protein>
    <submittedName>
        <fullName evidence="1">Uncharacterized protein</fullName>
    </submittedName>
</protein>
<dbReference type="AlphaFoldDB" id="Q10KY1"/>
<organism evidence="1">
    <name type="scientific">Oryza sativa subsp. japonica</name>
    <name type="common">Rice</name>
    <dbReference type="NCBI Taxonomy" id="39947"/>
    <lineage>
        <taxon>Eukaryota</taxon>
        <taxon>Viridiplantae</taxon>
        <taxon>Streptophyta</taxon>
        <taxon>Embryophyta</taxon>
        <taxon>Tracheophyta</taxon>
        <taxon>Spermatophyta</taxon>
        <taxon>Magnoliopsida</taxon>
        <taxon>Liliopsida</taxon>
        <taxon>Poales</taxon>
        <taxon>Poaceae</taxon>
        <taxon>BOP clade</taxon>
        <taxon>Oryzoideae</taxon>
        <taxon>Oryzeae</taxon>
        <taxon>Oryzinae</taxon>
        <taxon>Oryza</taxon>
        <taxon>Oryza sativa</taxon>
    </lineage>
</organism>
<reference evidence="1" key="1">
    <citation type="journal article" date="2005" name="Genome Res.">
        <title>Sequence, annotation, and analysis of synteny between rice chromosome 3 and diverged grass species.</title>
        <authorList>
            <consortium name="Rice Chromosome 3 Sequencing Consortium"/>
            <person name="Buell C.R."/>
            <person name="Yuan Q."/>
            <person name="Ouyang S."/>
            <person name="Liu J."/>
            <person name="Zhu W."/>
            <person name="Wang A."/>
            <person name="Maiti R."/>
            <person name="Haas B."/>
            <person name="Wortman J."/>
            <person name="Pertea M."/>
            <person name="Jones K.M."/>
            <person name="Kim M."/>
            <person name="Overton L."/>
            <person name="Tsitrin T."/>
            <person name="Fadrosh D."/>
            <person name="Bera J."/>
            <person name="Weaver B."/>
            <person name="Jin S."/>
            <person name="Johri S."/>
            <person name="Reardon M."/>
            <person name="Webb K."/>
            <person name="Hill J."/>
            <person name="Moffat K."/>
            <person name="Tallon L."/>
            <person name="Van Aken S."/>
            <person name="Lewis M."/>
            <person name="Utterback T."/>
            <person name="Feldblyum T."/>
            <person name="Zismann V."/>
            <person name="Iobst S."/>
            <person name="Hsiao J."/>
            <person name="de Vazeille A.R."/>
            <person name="Salzberg S.L."/>
            <person name="White O."/>
            <person name="Fraser C."/>
            <person name="Yu Y."/>
            <person name="Kim H."/>
            <person name="Rambo T."/>
            <person name="Currie J."/>
            <person name="Collura K."/>
            <person name="Kernodle-Thompson S."/>
            <person name="Wei F."/>
            <person name="Kudrna K."/>
            <person name="Ammiraju J.S."/>
            <person name="Luo M."/>
            <person name="Goicoechea J.L."/>
            <person name="Wing R.A."/>
            <person name="Henry D."/>
            <person name="Oates R."/>
            <person name="Palmer M."/>
            <person name="Pries G."/>
            <person name="Saski C."/>
            <person name="Simmons J."/>
            <person name="Soderlund C."/>
            <person name="Nelson W."/>
            <person name="de la Bastide M."/>
            <person name="Spiegel L."/>
            <person name="Nascimento L."/>
            <person name="Huang E."/>
            <person name="Preston R."/>
            <person name="Zutavern T."/>
            <person name="Palmer L."/>
            <person name="O'Shaughnessy A."/>
            <person name="Dike S."/>
            <person name="McCombie W.R."/>
            <person name="Minx P."/>
            <person name="Cordum H."/>
            <person name="Wilson R."/>
            <person name="Jin W."/>
            <person name="Lee H.R."/>
            <person name="Jiang J."/>
            <person name="Jackson S."/>
        </authorList>
    </citation>
    <scope>NUCLEOTIDE SEQUENCE [LARGE SCALE GENOMIC DNA]</scope>
</reference>
<gene>
    <name evidence="1" type="ordered locus">LOC_Os03g25090</name>
</gene>
<sequence>MAKPACALMALMANGIHDPMKGKIITSRGRFYLQLRCGRRRGDDGFAGAGSESCAGSPEGAALDLGTLDRTGFSAARARLLLPSM</sequence>
<proteinExistence type="predicted"/>
<reference evidence="1" key="2">
    <citation type="submission" date="2006-06" db="EMBL/GenBank/DDBJ databases">
        <authorList>
            <person name="Buell R."/>
            <person name="Wing R.A."/>
            <person name="McCombie W.A."/>
            <person name="Ouyang S."/>
        </authorList>
    </citation>
    <scope>NUCLEOTIDE SEQUENCE</scope>
</reference>
<dbReference type="EMBL" id="DP000009">
    <property type="protein sequence ID" value="ABF96130.1"/>
    <property type="molecule type" value="Genomic_DNA"/>
</dbReference>
<name>Q10KY1_ORYSJ</name>
<accession>Q10KY1</accession>
<evidence type="ECO:0000313" key="1">
    <source>
        <dbReference type="EMBL" id="ABF96130.1"/>
    </source>
</evidence>